<accession>A0ABQ1P8V3</accession>
<name>A0ABQ1P8V3_9ENTE</name>
<evidence type="ECO:0000313" key="2">
    <source>
        <dbReference type="Proteomes" id="UP000630615"/>
    </source>
</evidence>
<comment type="caution">
    <text evidence="1">The sequence shown here is derived from an EMBL/GenBank/DDBJ whole genome shotgun (WGS) entry which is preliminary data.</text>
</comment>
<organism evidence="1 2">
    <name type="scientific">Enterococcus wangshanyuanii</name>
    <dbReference type="NCBI Taxonomy" id="2005703"/>
    <lineage>
        <taxon>Bacteria</taxon>
        <taxon>Bacillati</taxon>
        <taxon>Bacillota</taxon>
        <taxon>Bacilli</taxon>
        <taxon>Lactobacillales</taxon>
        <taxon>Enterococcaceae</taxon>
        <taxon>Enterococcus</taxon>
    </lineage>
</organism>
<dbReference type="EMBL" id="BMKI01000004">
    <property type="protein sequence ID" value="GGC92616.1"/>
    <property type="molecule type" value="Genomic_DNA"/>
</dbReference>
<proteinExistence type="predicted"/>
<dbReference type="Proteomes" id="UP000630615">
    <property type="component" value="Unassembled WGS sequence"/>
</dbReference>
<keyword evidence="2" id="KW-1185">Reference proteome</keyword>
<gene>
    <name evidence="1" type="ORF">GCM10011573_22770</name>
</gene>
<reference evidence="2" key="1">
    <citation type="journal article" date="2019" name="Int. J. Syst. Evol. Microbiol.">
        <title>The Global Catalogue of Microorganisms (GCM) 10K type strain sequencing project: providing services to taxonomists for standard genome sequencing and annotation.</title>
        <authorList>
            <consortium name="The Broad Institute Genomics Platform"/>
            <consortium name="The Broad Institute Genome Sequencing Center for Infectious Disease"/>
            <person name="Wu L."/>
            <person name="Ma J."/>
        </authorList>
    </citation>
    <scope>NUCLEOTIDE SEQUENCE [LARGE SCALE GENOMIC DNA]</scope>
    <source>
        <strain evidence="2">CGMCC 1.15942</strain>
    </source>
</reference>
<protein>
    <submittedName>
        <fullName evidence="1">Uncharacterized protein</fullName>
    </submittedName>
</protein>
<sequence length="319" mass="36381">MEHQVKFKIGEIEFEAAGSADIIERERNFFLDNLLPVAIDAIKITKQANAIPVYTDISETNSTSTIEKETNIQLIEDVPKIAISSIEEDLERTNLATFIVEFGDLTDIDFVLISAYYDEKRNKINSFSSESVKKYYEEARRPKYSNNSVLLNSLAKKSLIIENTSEGQKKQKSYTISSLGIKYVENYEKKDLPTKTKKNNGKRKSKVLTSSYSTINADDLNLSNYPSFDVFTTFKEKMMLALYIVTSEEKGEYFSTDDVKYIMINILGISANNGNINNVFDRNKTWFHTEKIDGKNRKKLLQAAKSYTQSIMASAKKEN</sequence>
<evidence type="ECO:0000313" key="1">
    <source>
        <dbReference type="EMBL" id="GGC92616.1"/>
    </source>
</evidence>
<dbReference type="RefSeq" id="WP_088270122.1">
    <property type="nucleotide sequence ID" value="NZ_BMKI01000004.1"/>
</dbReference>